<organism evidence="3 4">
    <name type="scientific">Stappia indica</name>
    <dbReference type="NCBI Taxonomy" id="538381"/>
    <lineage>
        <taxon>Bacteria</taxon>
        <taxon>Pseudomonadati</taxon>
        <taxon>Pseudomonadota</taxon>
        <taxon>Alphaproteobacteria</taxon>
        <taxon>Hyphomicrobiales</taxon>
        <taxon>Stappiaceae</taxon>
        <taxon>Stappia</taxon>
    </lineage>
</organism>
<dbReference type="SUPFAM" id="SSF56935">
    <property type="entry name" value="Porins"/>
    <property type="match status" value="1"/>
</dbReference>
<dbReference type="Gene3D" id="2.170.130.10">
    <property type="entry name" value="TonB-dependent receptor, plug domain"/>
    <property type="match status" value="1"/>
</dbReference>
<keyword evidence="3" id="KW-0675">Receptor</keyword>
<dbReference type="InterPro" id="IPR037066">
    <property type="entry name" value="Plug_dom_sf"/>
</dbReference>
<feature type="signal peptide" evidence="2">
    <location>
        <begin position="1"/>
        <end position="26"/>
    </location>
</feature>
<feature type="region of interest" description="Disordered" evidence="1">
    <location>
        <begin position="36"/>
        <end position="69"/>
    </location>
</feature>
<evidence type="ECO:0000256" key="2">
    <source>
        <dbReference type="SAM" id="SignalP"/>
    </source>
</evidence>
<evidence type="ECO:0000313" key="4">
    <source>
        <dbReference type="Proteomes" id="UP000219331"/>
    </source>
</evidence>
<reference evidence="3 4" key="1">
    <citation type="submission" date="2017-08" db="EMBL/GenBank/DDBJ databases">
        <authorList>
            <person name="de Groot N.N."/>
        </authorList>
    </citation>
    <scope>NUCLEOTIDE SEQUENCE [LARGE SCALE GENOMIC DNA]</scope>
    <source>
        <strain evidence="3 4">USBA 352</strain>
    </source>
</reference>
<accession>A0A285TVF3</accession>
<sequence>MQNARKRAAISGVATIVLVLPAASFAQSQAPAVSPAVLADDQAQETSDPRATGTPATDDNEGGEQGKATPLSRIIVPFYELLSPRSRADVGTTTLDQEGFTVRTDGSGDANSALRGLPNVQYQNETDTDAGIDGQKILDTRPELLSISGGRTYENNFIVNGIPTNTVTGSVERYGNSELASDTDTPNADRFYGLHPQTIFVPSDFVNSVTVVDSNASARYGNFQGGVVSYELNKPNTERWTGTASVQVESDKFVSYNIATTDGTNPLERKPPEFTKIKSSLSLSGPINEIFSMIAQYSRTDATTKKQKEYIYYSGDVREDSLKNFLRLQLDARTDYGLFSLEGMVTDYTQGYESPNWRDMQVDVSTRTYAGKLEHSYTFDTLETPLGRILGLTLDTKAVVSHSSTRNQTNSDTARVYQIREGTRTASQWTSSDPDILSWCRLDPTTTTNVICREGGYGANKVQEQTQYLFGQNVTGSIWAGTFEAGFDLTHTNARRARESDFTYYTSVNTLWDARSLGLSQFTCLGSEACGPDQYAVYKSIWAAFDNTTALNSADAWLQLEQTFGWLTVRPGVRLQVDDYQKNINIAPRIAATITPIERIELSAGFNRYYDGESLAYAIRDNQPRGQTYIRSHDGSGNVTDDWTMRTPTGVYGNRASDLRTPFTDEWVAGLKVIDPLTDGAFRLRYVNRAMKDQYAAADLGGNVRQLTNSGTGAYESATAEYAKTWNVERFRFLDHLTLTASFTWSAQELSPDSYFYDEDDLLDRILYNGRSYSVAGFSVVTGNMDIPMRAQLAMMTSWYEGRFNLGFAANYNFPFTGVEDTGRTQMFEGVRHDVWEDKDFDGTLTVDLHSNLVLLRDGHRSVSLTLVANNLFNEIGNASANNSNPFIKGRSFWLGLSTTF</sequence>
<protein>
    <submittedName>
        <fullName evidence="3">TonB-dependent Receptor Plug Domain</fullName>
    </submittedName>
</protein>
<name>A0A285TVF3_9HYPH</name>
<dbReference type="Proteomes" id="UP000219331">
    <property type="component" value="Unassembled WGS sequence"/>
</dbReference>
<dbReference type="EMBL" id="OBML01000015">
    <property type="protein sequence ID" value="SOC25746.1"/>
    <property type="molecule type" value="Genomic_DNA"/>
</dbReference>
<evidence type="ECO:0000256" key="1">
    <source>
        <dbReference type="SAM" id="MobiDB-lite"/>
    </source>
</evidence>
<feature type="chain" id="PRO_5012425193" evidence="2">
    <location>
        <begin position="27"/>
        <end position="901"/>
    </location>
</feature>
<dbReference type="STRING" id="538381.GCA_001696535_00945"/>
<keyword evidence="2" id="KW-0732">Signal</keyword>
<evidence type="ECO:0000313" key="3">
    <source>
        <dbReference type="EMBL" id="SOC25746.1"/>
    </source>
</evidence>
<proteinExistence type="predicted"/>
<dbReference type="AlphaFoldDB" id="A0A285TVF3"/>
<keyword evidence="4" id="KW-1185">Reference proteome</keyword>
<gene>
    <name evidence="3" type="ORF">SAMN05421512_1155</name>
</gene>